<dbReference type="Gene3D" id="1.10.10.10">
    <property type="entry name" value="Winged helix-like DNA-binding domain superfamily/Winged helix DNA-binding domain"/>
    <property type="match status" value="1"/>
</dbReference>
<evidence type="ECO:0000313" key="6">
    <source>
        <dbReference type="EMBL" id="GAA2115901.1"/>
    </source>
</evidence>
<dbReference type="Pfam" id="PF04198">
    <property type="entry name" value="Sugar-bind"/>
    <property type="match status" value="1"/>
</dbReference>
<gene>
    <name evidence="6" type="ORF">GCM10009824_14190</name>
</gene>
<dbReference type="SUPFAM" id="SSF100950">
    <property type="entry name" value="NagB/RpiA/CoA transferase-like"/>
    <property type="match status" value="1"/>
</dbReference>
<dbReference type="RefSeq" id="WP_344224304.1">
    <property type="nucleotide sequence ID" value="NZ_BAAAQA010000015.1"/>
</dbReference>
<name>A0ABN2XQJ7_9MICC</name>
<evidence type="ECO:0000256" key="2">
    <source>
        <dbReference type="ARBA" id="ARBA00023015"/>
    </source>
</evidence>
<accession>A0ABN2XQJ7</accession>
<comment type="caution">
    <text evidence="6">The sequence shown here is derived from an EMBL/GenBank/DDBJ whole genome shotgun (WGS) entry which is preliminary data.</text>
</comment>
<organism evidence="6 7">
    <name type="scientific">Kocuria atrinae</name>
    <dbReference type="NCBI Taxonomy" id="592377"/>
    <lineage>
        <taxon>Bacteria</taxon>
        <taxon>Bacillati</taxon>
        <taxon>Actinomycetota</taxon>
        <taxon>Actinomycetes</taxon>
        <taxon>Micrococcales</taxon>
        <taxon>Micrococcaceae</taxon>
        <taxon>Kocuria</taxon>
    </lineage>
</organism>
<evidence type="ECO:0000256" key="4">
    <source>
        <dbReference type="ARBA" id="ARBA00023163"/>
    </source>
</evidence>
<feature type="domain" description="Sugar-binding" evidence="5">
    <location>
        <begin position="62"/>
        <end position="312"/>
    </location>
</feature>
<evidence type="ECO:0000259" key="5">
    <source>
        <dbReference type="Pfam" id="PF04198"/>
    </source>
</evidence>
<dbReference type="InterPro" id="IPR051054">
    <property type="entry name" value="SorC_transcr_regulators"/>
</dbReference>
<proteinExistence type="inferred from homology"/>
<keyword evidence="7" id="KW-1185">Reference proteome</keyword>
<dbReference type="PANTHER" id="PTHR34294">
    <property type="entry name" value="TRANSCRIPTIONAL REGULATOR-RELATED"/>
    <property type="match status" value="1"/>
</dbReference>
<dbReference type="EMBL" id="BAAAQA010000015">
    <property type="protein sequence ID" value="GAA2115901.1"/>
    <property type="molecule type" value="Genomic_DNA"/>
</dbReference>
<comment type="similarity">
    <text evidence="1">Belongs to the SorC transcriptional regulatory family.</text>
</comment>
<dbReference type="InterPro" id="IPR036388">
    <property type="entry name" value="WH-like_DNA-bd_sf"/>
</dbReference>
<reference evidence="6 7" key="1">
    <citation type="journal article" date="2019" name="Int. J. Syst. Evol. Microbiol.">
        <title>The Global Catalogue of Microorganisms (GCM) 10K type strain sequencing project: providing services to taxonomists for standard genome sequencing and annotation.</title>
        <authorList>
            <consortium name="The Broad Institute Genomics Platform"/>
            <consortium name="The Broad Institute Genome Sequencing Center for Infectious Disease"/>
            <person name="Wu L."/>
            <person name="Ma J."/>
        </authorList>
    </citation>
    <scope>NUCLEOTIDE SEQUENCE [LARGE SCALE GENOMIC DNA]</scope>
    <source>
        <strain evidence="6 7">JCM 15914</strain>
    </source>
</reference>
<keyword evidence="4" id="KW-0804">Transcription</keyword>
<evidence type="ECO:0000256" key="1">
    <source>
        <dbReference type="ARBA" id="ARBA00010466"/>
    </source>
</evidence>
<evidence type="ECO:0000256" key="3">
    <source>
        <dbReference type="ARBA" id="ARBA00023125"/>
    </source>
</evidence>
<dbReference type="Proteomes" id="UP001500166">
    <property type="component" value="Unassembled WGS sequence"/>
</dbReference>
<dbReference type="PANTHER" id="PTHR34294:SF1">
    <property type="entry name" value="TRANSCRIPTIONAL REGULATOR LSRR"/>
    <property type="match status" value="1"/>
</dbReference>
<dbReference type="InterPro" id="IPR037171">
    <property type="entry name" value="NagB/RpiA_transferase-like"/>
</dbReference>
<evidence type="ECO:0000313" key="7">
    <source>
        <dbReference type="Proteomes" id="UP001500166"/>
    </source>
</evidence>
<keyword evidence="2" id="KW-0805">Transcription regulation</keyword>
<dbReference type="Gene3D" id="3.40.50.1360">
    <property type="match status" value="1"/>
</dbReference>
<protein>
    <submittedName>
        <fullName evidence="6">Sugar-binding domain-containing protein</fullName>
    </submittedName>
</protein>
<sequence length="327" mass="35457">MHDDSLLYQVAELYFVQDMTMGAVADRFGFSRSTVSRMLSEAKSRGIVKISLRPPENPPDRLSRRFKDIFGVTAHIAGTQRSSPGGQRLEAVSRYAASLLTEWVEDGSVLGVAWGTTTSSIAANLRQSDAQDVTVVQLNGAAGPRTTGAGTSTPLLSTMATAFNAELYPFPTPAFFDLEETRTLLWKESSVRRILAVRASVDLAVFSVGAFQGPVLSQVYTEGHFTHAALLSLNENRVVGDICTVFIREDGSYADIDVNRRASGPTPSDLARIPRRLCVVSGRHKVRGILGALRSGAVTDLVIDDLTAKDVLDYVEPAGRLVRQRDA</sequence>
<keyword evidence="3" id="KW-0238">DNA-binding</keyword>
<dbReference type="InterPro" id="IPR007324">
    <property type="entry name" value="Sugar-bd_dom_put"/>
</dbReference>